<protein>
    <recommendedName>
        <fullName evidence="9">Xylosyltransferase 2</fullName>
    </recommendedName>
</protein>
<sequence length="495" mass="56021">MSCFCYTKKFLTKIRSIRFRRITASNLRARRKLSLKFSSIGFDRKATKHSVTKGDSLENREAERKQGYMEFIKGRVSLFSFTVEKKWALPIFVGSLVFAFLLLTALNMGVLASLSTLNAVLFSRQSVDGRSSPVFVENKLSPASPPPPPTIFVPRLAYLVSGSKGDLDRLWRTLQALYHPRNLYVVHLDLESPRAEREELAGRVSNHSLFSQVRNVHVIAKANMVTYRGPTMVANTLHACAILLRKSRDWDWFINLSASDYPLVTQDDLLFTFSTLPRNLNFVEHTSRLGWKENQRAKPLIVDPGLYRTAKSDVFWVSPRREMPNAFKLFTGSAWMALSRDFVEFVVGGWDNLPRILLMYYTNFLSSPEGYFQTVICNSPEFNATVVNHDLHYISWDVPPKQHPHVLSTNDTSRMIGSNAPFARKFGKDDPVLDVIDAELLRRSRGAFTPGAWCSGDCSAVGDAGKIKPGPGSLRLAQLMNRVVQSNAFKRNQCR</sequence>
<keyword evidence="6" id="KW-1133">Transmembrane helix</keyword>
<proteinExistence type="predicted"/>
<dbReference type="AlphaFoldDB" id="A0A2H9ZU59"/>
<evidence type="ECO:0000313" key="8">
    <source>
        <dbReference type="Proteomes" id="UP000236161"/>
    </source>
</evidence>
<keyword evidence="3" id="KW-0808">Transferase</keyword>
<dbReference type="InterPro" id="IPR003406">
    <property type="entry name" value="Glyco_trans_14"/>
</dbReference>
<accession>A0A2H9ZU59</accession>
<evidence type="ECO:0000256" key="2">
    <source>
        <dbReference type="ARBA" id="ARBA00022676"/>
    </source>
</evidence>
<evidence type="ECO:0000256" key="3">
    <source>
        <dbReference type="ARBA" id="ARBA00022679"/>
    </source>
</evidence>
<name>A0A2H9ZU59_9ASPA</name>
<comment type="subcellular location">
    <subcellularLocation>
        <location evidence="1">Membrane</location>
        <topology evidence="1">Single-pass type II membrane protein</topology>
    </subcellularLocation>
</comment>
<dbReference type="EMBL" id="KZ453894">
    <property type="protein sequence ID" value="PKA46839.1"/>
    <property type="molecule type" value="Genomic_DNA"/>
</dbReference>
<evidence type="ECO:0000256" key="4">
    <source>
        <dbReference type="ARBA" id="ARBA00023136"/>
    </source>
</evidence>
<keyword evidence="8" id="KW-1185">Reference proteome</keyword>
<evidence type="ECO:0000256" key="1">
    <source>
        <dbReference type="ARBA" id="ARBA00004606"/>
    </source>
</evidence>
<dbReference type="Pfam" id="PF02485">
    <property type="entry name" value="Branch"/>
    <property type="match status" value="1"/>
</dbReference>
<dbReference type="PANTHER" id="PTHR45719:SF7">
    <property type="entry name" value="OS01G0201100 PROTEIN"/>
    <property type="match status" value="1"/>
</dbReference>
<evidence type="ECO:0000256" key="6">
    <source>
        <dbReference type="SAM" id="Phobius"/>
    </source>
</evidence>
<organism evidence="7 8">
    <name type="scientific">Apostasia shenzhenica</name>
    <dbReference type="NCBI Taxonomy" id="1088818"/>
    <lineage>
        <taxon>Eukaryota</taxon>
        <taxon>Viridiplantae</taxon>
        <taxon>Streptophyta</taxon>
        <taxon>Embryophyta</taxon>
        <taxon>Tracheophyta</taxon>
        <taxon>Spermatophyta</taxon>
        <taxon>Magnoliopsida</taxon>
        <taxon>Liliopsida</taxon>
        <taxon>Asparagales</taxon>
        <taxon>Orchidaceae</taxon>
        <taxon>Apostasioideae</taxon>
        <taxon>Apostasia</taxon>
    </lineage>
</organism>
<dbReference type="InterPro" id="IPR044610">
    <property type="entry name" value="GLCAT14A/B/C"/>
</dbReference>
<feature type="transmembrane region" description="Helical" evidence="6">
    <location>
        <begin position="87"/>
        <end position="114"/>
    </location>
</feature>
<dbReference type="Proteomes" id="UP000236161">
    <property type="component" value="Unassembled WGS sequence"/>
</dbReference>
<keyword evidence="5" id="KW-0325">Glycoprotein</keyword>
<keyword evidence="4 6" id="KW-0472">Membrane</keyword>
<dbReference type="PANTHER" id="PTHR45719">
    <property type="entry name" value="GLYCOSYLTRANSFERASE"/>
    <property type="match status" value="1"/>
</dbReference>
<evidence type="ECO:0000256" key="5">
    <source>
        <dbReference type="ARBA" id="ARBA00023180"/>
    </source>
</evidence>
<reference evidence="7 8" key="1">
    <citation type="journal article" date="2017" name="Nature">
        <title>The Apostasia genome and the evolution of orchids.</title>
        <authorList>
            <person name="Zhang G.Q."/>
            <person name="Liu K.W."/>
            <person name="Li Z."/>
            <person name="Lohaus R."/>
            <person name="Hsiao Y.Y."/>
            <person name="Niu S.C."/>
            <person name="Wang J.Y."/>
            <person name="Lin Y.C."/>
            <person name="Xu Q."/>
            <person name="Chen L.J."/>
            <person name="Yoshida K."/>
            <person name="Fujiwara S."/>
            <person name="Wang Z.W."/>
            <person name="Zhang Y.Q."/>
            <person name="Mitsuda N."/>
            <person name="Wang M."/>
            <person name="Liu G.H."/>
            <person name="Pecoraro L."/>
            <person name="Huang H.X."/>
            <person name="Xiao X.J."/>
            <person name="Lin M."/>
            <person name="Wu X.Y."/>
            <person name="Wu W.L."/>
            <person name="Chen Y.Y."/>
            <person name="Chang S.B."/>
            <person name="Sakamoto S."/>
            <person name="Ohme-Takagi M."/>
            <person name="Yagi M."/>
            <person name="Zeng S.J."/>
            <person name="Shen C.Y."/>
            <person name="Yeh C.M."/>
            <person name="Luo Y.B."/>
            <person name="Tsai W.C."/>
            <person name="Van de Peer Y."/>
            <person name="Liu Z.J."/>
        </authorList>
    </citation>
    <scope>NUCLEOTIDE SEQUENCE [LARGE SCALE GENOMIC DNA]</scope>
    <source>
        <strain evidence="8">cv. Shenzhen</strain>
        <tissue evidence="7">Stem</tissue>
    </source>
</reference>
<evidence type="ECO:0000313" key="7">
    <source>
        <dbReference type="EMBL" id="PKA46839.1"/>
    </source>
</evidence>
<dbReference type="GO" id="GO:0016020">
    <property type="term" value="C:membrane"/>
    <property type="evidence" value="ECO:0007669"/>
    <property type="project" value="UniProtKB-SubCell"/>
</dbReference>
<gene>
    <name evidence="7" type="ORF">AXF42_Ash015733</name>
</gene>
<evidence type="ECO:0008006" key="9">
    <source>
        <dbReference type="Google" id="ProtNLM"/>
    </source>
</evidence>
<dbReference type="OrthoDB" id="2019572at2759"/>
<dbReference type="GO" id="GO:0015020">
    <property type="term" value="F:glucuronosyltransferase activity"/>
    <property type="evidence" value="ECO:0007669"/>
    <property type="project" value="InterPro"/>
</dbReference>
<keyword evidence="6" id="KW-0812">Transmembrane</keyword>
<keyword evidence="2" id="KW-0328">Glycosyltransferase</keyword>